<name>A0A4U6D5Y3_9BACT</name>
<reference evidence="2 3" key="1">
    <citation type="submission" date="2019-05" db="EMBL/GenBank/DDBJ databases">
        <title>Dyadobacter AR-3-8 sp. nov., isolated from arctic soil.</title>
        <authorList>
            <person name="Chaudhary D.K."/>
        </authorList>
    </citation>
    <scope>NUCLEOTIDE SEQUENCE [LARGE SCALE GENOMIC DNA]</scope>
    <source>
        <strain evidence="2 3">AR-3-8</strain>
    </source>
</reference>
<sequence>MKFKSFLIWVAFPLLVLLAYWKITVSNRIGMKLTDCKDGSIEAIQELNKQLIRNFLNREFYQVSAFTDFGPCYLANYNKKYELLRVAIDPPSGWSGLYKATPQQLQEIVDRKLNDDQIRQYLEAFPNGNYPEDLD</sequence>
<keyword evidence="1" id="KW-0812">Transmembrane</keyword>
<keyword evidence="3" id="KW-1185">Reference proteome</keyword>
<proteinExistence type="predicted"/>
<protein>
    <submittedName>
        <fullName evidence="2">Uncharacterized protein</fullName>
    </submittedName>
</protein>
<dbReference type="Proteomes" id="UP000304900">
    <property type="component" value="Unassembled WGS sequence"/>
</dbReference>
<gene>
    <name evidence="2" type="ORF">FDK13_08275</name>
</gene>
<dbReference type="AlphaFoldDB" id="A0A4U6D5Y3"/>
<feature type="transmembrane region" description="Helical" evidence="1">
    <location>
        <begin position="6"/>
        <end position="23"/>
    </location>
</feature>
<keyword evidence="1" id="KW-0472">Membrane</keyword>
<evidence type="ECO:0000313" key="3">
    <source>
        <dbReference type="Proteomes" id="UP000304900"/>
    </source>
</evidence>
<dbReference type="RefSeq" id="WP_137339517.1">
    <property type="nucleotide sequence ID" value="NZ_SZVO01000003.1"/>
</dbReference>
<accession>A0A4U6D5Y3</accession>
<keyword evidence="1" id="KW-1133">Transmembrane helix</keyword>
<comment type="caution">
    <text evidence="2">The sequence shown here is derived from an EMBL/GenBank/DDBJ whole genome shotgun (WGS) entry which is preliminary data.</text>
</comment>
<evidence type="ECO:0000256" key="1">
    <source>
        <dbReference type="SAM" id="Phobius"/>
    </source>
</evidence>
<organism evidence="2 3">
    <name type="scientific">Dyadobacter frigoris</name>
    <dbReference type="NCBI Taxonomy" id="2576211"/>
    <lineage>
        <taxon>Bacteria</taxon>
        <taxon>Pseudomonadati</taxon>
        <taxon>Bacteroidota</taxon>
        <taxon>Cytophagia</taxon>
        <taxon>Cytophagales</taxon>
        <taxon>Spirosomataceae</taxon>
        <taxon>Dyadobacter</taxon>
    </lineage>
</organism>
<dbReference type="EMBL" id="SZVO01000003">
    <property type="protein sequence ID" value="TKT92790.1"/>
    <property type="molecule type" value="Genomic_DNA"/>
</dbReference>
<evidence type="ECO:0000313" key="2">
    <source>
        <dbReference type="EMBL" id="TKT92790.1"/>
    </source>
</evidence>